<dbReference type="InterPro" id="IPR001387">
    <property type="entry name" value="Cro/C1-type_HTH"/>
</dbReference>
<feature type="compositionally biased region" description="Low complexity" evidence="1">
    <location>
        <begin position="45"/>
        <end position="56"/>
    </location>
</feature>
<feature type="compositionally biased region" description="Low complexity" evidence="1">
    <location>
        <begin position="208"/>
        <end position="220"/>
    </location>
</feature>
<dbReference type="Pfam" id="PF10901">
    <property type="entry name" value="DUF2690"/>
    <property type="match status" value="1"/>
</dbReference>
<dbReference type="Proteomes" id="UP001499989">
    <property type="component" value="Unassembled WGS sequence"/>
</dbReference>
<feature type="compositionally biased region" description="Polar residues" evidence="1">
    <location>
        <begin position="400"/>
        <end position="410"/>
    </location>
</feature>
<dbReference type="CDD" id="cd00093">
    <property type="entry name" value="HTH_XRE"/>
    <property type="match status" value="1"/>
</dbReference>
<feature type="region of interest" description="Disordered" evidence="1">
    <location>
        <begin position="391"/>
        <end position="416"/>
    </location>
</feature>
<feature type="domain" description="HTH cro/C1-type" evidence="3">
    <location>
        <begin position="82"/>
        <end position="137"/>
    </location>
</feature>
<feature type="region of interest" description="Disordered" evidence="1">
    <location>
        <begin position="177"/>
        <end position="365"/>
    </location>
</feature>
<proteinExistence type="predicted"/>
<comment type="caution">
    <text evidence="4">The sequence shown here is derived from an EMBL/GenBank/DDBJ whole genome shotgun (WGS) entry which is preliminary data.</text>
</comment>
<reference evidence="4 5" key="1">
    <citation type="journal article" date="2019" name="Int. J. Syst. Evol. Microbiol.">
        <title>The Global Catalogue of Microorganisms (GCM) 10K type strain sequencing project: providing services to taxonomists for standard genome sequencing and annotation.</title>
        <authorList>
            <consortium name="The Broad Institute Genomics Platform"/>
            <consortium name="The Broad Institute Genome Sequencing Center for Infectious Disease"/>
            <person name="Wu L."/>
            <person name="Ma J."/>
        </authorList>
    </citation>
    <scope>NUCLEOTIDE SEQUENCE [LARGE SCALE GENOMIC DNA]</scope>
    <source>
        <strain evidence="4 5">JCM 4531</strain>
    </source>
</reference>
<accession>A0ABN3TGF7</accession>
<dbReference type="EMBL" id="BAAASK010000045">
    <property type="protein sequence ID" value="GAA2703903.1"/>
    <property type="molecule type" value="Genomic_DNA"/>
</dbReference>
<keyword evidence="2" id="KW-0472">Membrane</keyword>
<evidence type="ECO:0000256" key="2">
    <source>
        <dbReference type="SAM" id="Phobius"/>
    </source>
</evidence>
<evidence type="ECO:0000313" key="4">
    <source>
        <dbReference type="EMBL" id="GAA2703903.1"/>
    </source>
</evidence>
<sequence>MGVRRCTFAASVLLCAPTPGTEILTGRIPVGSQKRVPRGGTPRAGTSGETTSTSPGEEGEAVPRWKALPEELDPQIREFTSQLRRLVDRSELSVASVADATGYSKTSWERYLNGRLLAPKGAIVALAEVTETNPVHLTTMWELAERAWSRSEMRHDMTMEAIRISQARAALGELGTPAARSGGAAAKSGHGGRTGKGSRTGRHGGGTSAASGIAGPAGVSPTLPPTVPAQPTAADSPDSALGAGRDGGAPGASSAPSPGGATDGNSWGLAGYRGPAPTGDRTARSGVRPGTEEPVGPAGPAGPHGPGPAGAYDEPRSDAYGGPRPDAYGGTRSDAYGESPSDAYGEPPHGGASASRRTPPGGGGNKRVTTVIAGVVGVLVVIAGAFFLLRDGGDKKNEGTKPSPSPTVSSEPKLPPGVKCSGDACTGKDPEAMGCGGDLVTTGATAVVGTAAVEVRYSEVCGAAWARVTQAAQGDEVQVSAGGAGEQRATVGTVGSTVAYTPMVAVKSAADATACATLAAGTQGCTK</sequence>
<keyword evidence="2" id="KW-0812">Transmembrane</keyword>
<name>A0ABN3TGF7_9ACTN</name>
<dbReference type="Pfam" id="PF13560">
    <property type="entry name" value="HTH_31"/>
    <property type="match status" value="1"/>
</dbReference>
<feature type="compositionally biased region" description="Low complexity" evidence="1">
    <location>
        <begin position="251"/>
        <end position="260"/>
    </location>
</feature>
<feature type="transmembrane region" description="Helical" evidence="2">
    <location>
        <begin position="368"/>
        <end position="389"/>
    </location>
</feature>
<feature type="compositionally biased region" description="Low complexity" evidence="1">
    <location>
        <begin position="178"/>
        <end position="188"/>
    </location>
</feature>
<dbReference type="SMART" id="SM00530">
    <property type="entry name" value="HTH_XRE"/>
    <property type="match status" value="1"/>
</dbReference>
<keyword evidence="5" id="KW-1185">Reference proteome</keyword>
<feature type="region of interest" description="Disordered" evidence="1">
    <location>
        <begin position="25"/>
        <end position="64"/>
    </location>
</feature>
<gene>
    <name evidence="4" type="ORF">GCM10010310_76960</name>
</gene>
<dbReference type="InterPro" id="IPR021224">
    <property type="entry name" value="DUF2690"/>
</dbReference>
<protein>
    <submittedName>
        <fullName evidence="4">XRE family transcriptional regulator</fullName>
    </submittedName>
</protein>
<keyword evidence="2" id="KW-1133">Transmembrane helix</keyword>
<organism evidence="4 5">
    <name type="scientific">Streptomyces violaceolatus</name>
    <dbReference type="NCBI Taxonomy" id="67378"/>
    <lineage>
        <taxon>Bacteria</taxon>
        <taxon>Bacillati</taxon>
        <taxon>Actinomycetota</taxon>
        <taxon>Actinomycetes</taxon>
        <taxon>Kitasatosporales</taxon>
        <taxon>Streptomycetaceae</taxon>
        <taxon>Streptomyces</taxon>
        <taxon>Streptomyces violaceoruber group</taxon>
    </lineage>
</organism>
<evidence type="ECO:0000313" key="5">
    <source>
        <dbReference type="Proteomes" id="UP001499989"/>
    </source>
</evidence>
<evidence type="ECO:0000259" key="3">
    <source>
        <dbReference type="SMART" id="SM00530"/>
    </source>
</evidence>
<evidence type="ECO:0000256" key="1">
    <source>
        <dbReference type="SAM" id="MobiDB-lite"/>
    </source>
</evidence>